<dbReference type="EMBL" id="FRDM01000004">
    <property type="protein sequence ID" value="SHN62649.1"/>
    <property type="molecule type" value="Genomic_DNA"/>
</dbReference>
<evidence type="ECO:0000259" key="3">
    <source>
        <dbReference type="PROSITE" id="PS51737"/>
    </source>
</evidence>
<dbReference type="Gene3D" id="3.40.50.1390">
    <property type="entry name" value="Resolvase, N-terminal catalytic domain"/>
    <property type="match status" value="1"/>
</dbReference>
<dbReference type="SMART" id="SM00857">
    <property type="entry name" value="Resolvase"/>
    <property type="match status" value="1"/>
</dbReference>
<reference evidence="4 5" key="1">
    <citation type="submission" date="2016-12" db="EMBL/GenBank/DDBJ databases">
        <authorList>
            <person name="Song W.-J."/>
            <person name="Kurnit D.M."/>
        </authorList>
    </citation>
    <scope>NUCLEOTIDE SEQUENCE [LARGE SCALE GENOMIC DNA]</scope>
    <source>
        <strain evidence="4 5">DSM 43162</strain>
    </source>
</reference>
<organism evidence="4 5">
    <name type="scientific">Geodermatophilus obscurus</name>
    <dbReference type="NCBI Taxonomy" id="1861"/>
    <lineage>
        <taxon>Bacteria</taxon>
        <taxon>Bacillati</taxon>
        <taxon>Actinomycetota</taxon>
        <taxon>Actinomycetes</taxon>
        <taxon>Geodermatophilales</taxon>
        <taxon>Geodermatophilaceae</taxon>
        <taxon>Geodermatophilus</taxon>
    </lineage>
</organism>
<dbReference type="PANTHER" id="PTHR30461">
    <property type="entry name" value="DNA-INVERTASE FROM LAMBDOID PROPHAGE"/>
    <property type="match status" value="1"/>
</dbReference>
<protein>
    <submittedName>
        <fullName evidence="4">Site-specific DNA recombinase</fullName>
    </submittedName>
</protein>
<dbReference type="GO" id="GO:0003677">
    <property type="term" value="F:DNA binding"/>
    <property type="evidence" value="ECO:0007669"/>
    <property type="project" value="InterPro"/>
</dbReference>
<dbReference type="InterPro" id="IPR011109">
    <property type="entry name" value="DNA_bind_recombinase_dom"/>
</dbReference>
<dbReference type="PROSITE" id="PS51737">
    <property type="entry name" value="RECOMBINASE_DNA_BIND"/>
    <property type="match status" value="1"/>
</dbReference>
<dbReference type="InterPro" id="IPR038109">
    <property type="entry name" value="DNA_bind_recomb_sf"/>
</dbReference>
<gene>
    <name evidence="4" type="ORF">SAMN05660350_01080</name>
</gene>
<evidence type="ECO:0000259" key="2">
    <source>
        <dbReference type="PROSITE" id="PS51736"/>
    </source>
</evidence>
<dbReference type="GO" id="GO:0000150">
    <property type="term" value="F:DNA strand exchange activity"/>
    <property type="evidence" value="ECO:0007669"/>
    <property type="project" value="InterPro"/>
</dbReference>
<accession>A0A1M7SVZ2</accession>
<dbReference type="PANTHER" id="PTHR30461:SF23">
    <property type="entry name" value="DNA RECOMBINASE-RELATED"/>
    <property type="match status" value="1"/>
</dbReference>
<dbReference type="Pfam" id="PF00239">
    <property type="entry name" value="Resolvase"/>
    <property type="match status" value="1"/>
</dbReference>
<feature type="domain" description="Recombinase" evidence="3">
    <location>
        <begin position="161"/>
        <end position="290"/>
    </location>
</feature>
<evidence type="ECO:0000313" key="5">
    <source>
        <dbReference type="Proteomes" id="UP000184428"/>
    </source>
</evidence>
<dbReference type="Pfam" id="PF07508">
    <property type="entry name" value="Recombinase"/>
    <property type="match status" value="1"/>
</dbReference>
<dbReference type="CDD" id="cd00338">
    <property type="entry name" value="Ser_Recombinase"/>
    <property type="match status" value="1"/>
</dbReference>
<dbReference type="OrthoDB" id="4500247at2"/>
<dbReference type="PROSITE" id="PS51736">
    <property type="entry name" value="RECOMBINASES_3"/>
    <property type="match status" value="1"/>
</dbReference>
<evidence type="ECO:0000313" key="4">
    <source>
        <dbReference type="EMBL" id="SHN62649.1"/>
    </source>
</evidence>
<dbReference type="RefSeq" id="WP_072914670.1">
    <property type="nucleotide sequence ID" value="NZ_FRDM01000004.1"/>
</dbReference>
<proteinExistence type="predicted"/>
<keyword evidence="1" id="KW-0175">Coiled coil</keyword>
<dbReference type="InterPro" id="IPR006119">
    <property type="entry name" value="Resolv_N"/>
</dbReference>
<feature type="domain" description="Resolvase/invertase-type recombinase catalytic" evidence="2">
    <location>
        <begin position="5"/>
        <end position="153"/>
    </location>
</feature>
<dbReference type="Proteomes" id="UP000184428">
    <property type="component" value="Unassembled WGS sequence"/>
</dbReference>
<dbReference type="AlphaFoldDB" id="A0A1M7SVZ2"/>
<evidence type="ECO:0000256" key="1">
    <source>
        <dbReference type="SAM" id="Coils"/>
    </source>
</evidence>
<feature type="coiled-coil region" evidence="1">
    <location>
        <begin position="409"/>
        <end position="436"/>
    </location>
</feature>
<dbReference type="InterPro" id="IPR050639">
    <property type="entry name" value="SSR_resolvase"/>
</dbReference>
<dbReference type="SUPFAM" id="SSF53041">
    <property type="entry name" value="Resolvase-like"/>
    <property type="match status" value="1"/>
</dbReference>
<sequence>MPALRAAIYGRQSLDRTGEGAAVDRQIEDCRRLIDQRGWTLVREPLTDNDVSASSGKRRPGFEELLTMVDAGRIDVIVVWAVDRLVRRVIDLEDVIIRCERTGVRIATVQGDLDLMTPQGQLNARIMASTARFEVQQKAARQKRANEQRAANGHMGWTRRPFGYDRDEAGRIVVMEDEAKGLREAAEMVLNGSTLAAAVRMLDERGLLTTGRRVLRSPTGEPLRDADGATQHGPFLPWNVTSLRRALLSPRYSGRVTYNGADVAEGSWPVLLDAETQTRLAEVLRDVGRRVQQGTEAKYLLSGVARCGNETCQKAEANGEPPRLLFSSPMGAKGKRWIVYKCRACYLARRADLVDAVVEAVLLARLSQPDAASVLAPSADLDGLRAKVVELRGRRDDLAALLAEGVLSAAAVGEQAKKLTARINDLEDRISDALGDSPAVALVNSEDVETAWDDLDVRSRKAAVDALMTVTVLPAGKGRRFTPEQVRIDWRQ</sequence>
<dbReference type="InterPro" id="IPR036162">
    <property type="entry name" value="Resolvase-like_N_sf"/>
</dbReference>
<dbReference type="Gene3D" id="3.90.1750.20">
    <property type="entry name" value="Putative Large Serine Recombinase, Chain B, Domain 2"/>
    <property type="match status" value="1"/>
</dbReference>
<name>A0A1M7SVZ2_9ACTN</name>